<feature type="transmembrane region" description="Helical" evidence="1">
    <location>
        <begin position="12"/>
        <end position="35"/>
    </location>
</feature>
<dbReference type="Proteomes" id="UP000520767">
    <property type="component" value="Unassembled WGS sequence"/>
</dbReference>
<accession>A0A7W7Q8P1</accession>
<keyword evidence="1" id="KW-0812">Transmembrane</keyword>
<dbReference type="AlphaFoldDB" id="A0A7W7Q8P1"/>
<evidence type="ECO:0000313" key="2">
    <source>
        <dbReference type="EMBL" id="MBB4908704.1"/>
    </source>
</evidence>
<organism evidence="2 3">
    <name type="scientific">Actinophytocola algeriensis</name>
    <dbReference type="NCBI Taxonomy" id="1768010"/>
    <lineage>
        <taxon>Bacteria</taxon>
        <taxon>Bacillati</taxon>
        <taxon>Actinomycetota</taxon>
        <taxon>Actinomycetes</taxon>
        <taxon>Pseudonocardiales</taxon>
        <taxon>Pseudonocardiaceae</taxon>
    </lineage>
</organism>
<name>A0A7W7Q8P1_9PSEU</name>
<proteinExistence type="predicted"/>
<sequence>MKKMSEETGPVGVLVAVGVCAVGVVGLAMAIGAVVPAVGDAMSVKSTGIGGMFGYLFGAVLFGSPSVLGLRALRRHRTAERVLAAQPRDEQAALAGRPIVPLPDGLGLTARWLVAVPLMLLSVSLPYVGQKVLTAWRWVSSDERPLDFGQSGRTFTGEFWAALSENWQLAALPVLVMAGFLVRRTAFGAWPSACRYTALIILVPAILISLSLEKPAVWLRDAAVAAVLIWLSYSLARLTLHVLTRPVACDVVRSTLEILFPLPGQRPRLRLKHDRLVLDRLHQYPWLSWFDDGPNRLVLPWREVRDAQLDEQHDDRSWVPIEGQSRTVAVPAGPAVRITGGDGTWLVPTDTELTAHTIVAVIKNRAG</sequence>
<feature type="transmembrane region" description="Helical" evidence="1">
    <location>
        <begin position="218"/>
        <end position="236"/>
    </location>
</feature>
<keyword evidence="1" id="KW-0472">Membrane</keyword>
<feature type="transmembrane region" description="Helical" evidence="1">
    <location>
        <begin position="193"/>
        <end position="212"/>
    </location>
</feature>
<reference evidence="2 3" key="1">
    <citation type="submission" date="2020-08" db="EMBL/GenBank/DDBJ databases">
        <title>Genomic Encyclopedia of Type Strains, Phase III (KMG-III): the genomes of soil and plant-associated and newly described type strains.</title>
        <authorList>
            <person name="Whitman W."/>
        </authorList>
    </citation>
    <scope>NUCLEOTIDE SEQUENCE [LARGE SCALE GENOMIC DNA]</scope>
    <source>
        <strain evidence="2 3">CECT 8960</strain>
    </source>
</reference>
<comment type="caution">
    <text evidence="2">The sequence shown here is derived from an EMBL/GenBank/DDBJ whole genome shotgun (WGS) entry which is preliminary data.</text>
</comment>
<gene>
    <name evidence="2" type="ORF">FHR82_004957</name>
</gene>
<keyword evidence="3" id="KW-1185">Reference proteome</keyword>
<dbReference type="RefSeq" id="WP_184812825.1">
    <property type="nucleotide sequence ID" value="NZ_JACHJQ010000005.1"/>
</dbReference>
<keyword evidence="1" id="KW-1133">Transmembrane helix</keyword>
<evidence type="ECO:0000313" key="3">
    <source>
        <dbReference type="Proteomes" id="UP000520767"/>
    </source>
</evidence>
<dbReference type="EMBL" id="JACHJQ010000005">
    <property type="protein sequence ID" value="MBB4908704.1"/>
    <property type="molecule type" value="Genomic_DNA"/>
</dbReference>
<evidence type="ECO:0000256" key="1">
    <source>
        <dbReference type="SAM" id="Phobius"/>
    </source>
</evidence>
<protein>
    <submittedName>
        <fullName evidence="2">Uncharacterized protein</fullName>
    </submittedName>
</protein>
<feature type="transmembrane region" description="Helical" evidence="1">
    <location>
        <begin position="55"/>
        <end position="73"/>
    </location>
</feature>